<dbReference type="AlphaFoldDB" id="A0AAV4N312"/>
<keyword evidence="2" id="KW-1185">Reference proteome</keyword>
<dbReference type="EMBL" id="BPLR01020395">
    <property type="protein sequence ID" value="GIX78215.1"/>
    <property type="molecule type" value="Genomic_DNA"/>
</dbReference>
<comment type="caution">
    <text evidence="1">The sequence shown here is derived from an EMBL/GenBank/DDBJ whole genome shotgun (WGS) entry which is preliminary data.</text>
</comment>
<protein>
    <submittedName>
        <fullName evidence="1">Uncharacterized protein</fullName>
    </submittedName>
</protein>
<proteinExistence type="predicted"/>
<gene>
    <name evidence="1" type="ORF">CEXT_289561</name>
</gene>
<dbReference type="Proteomes" id="UP001054945">
    <property type="component" value="Unassembled WGS sequence"/>
</dbReference>
<organism evidence="1 2">
    <name type="scientific">Caerostris extrusa</name>
    <name type="common">Bark spider</name>
    <name type="synonym">Caerostris bankana</name>
    <dbReference type="NCBI Taxonomy" id="172846"/>
    <lineage>
        <taxon>Eukaryota</taxon>
        <taxon>Metazoa</taxon>
        <taxon>Ecdysozoa</taxon>
        <taxon>Arthropoda</taxon>
        <taxon>Chelicerata</taxon>
        <taxon>Arachnida</taxon>
        <taxon>Araneae</taxon>
        <taxon>Araneomorphae</taxon>
        <taxon>Entelegynae</taxon>
        <taxon>Araneoidea</taxon>
        <taxon>Araneidae</taxon>
        <taxon>Caerostris</taxon>
    </lineage>
</organism>
<evidence type="ECO:0000313" key="2">
    <source>
        <dbReference type="Proteomes" id="UP001054945"/>
    </source>
</evidence>
<accession>A0AAV4N312</accession>
<sequence length="69" mass="7934">MVTYEDVSSEYFFQKTETHRRRNAAATALLHLGDGDLWRWCSESNSSKRNAAAIALLHLWVVAERWPIG</sequence>
<evidence type="ECO:0000313" key="1">
    <source>
        <dbReference type="EMBL" id="GIX78215.1"/>
    </source>
</evidence>
<reference evidence="1 2" key="1">
    <citation type="submission" date="2021-06" db="EMBL/GenBank/DDBJ databases">
        <title>Caerostris extrusa draft genome.</title>
        <authorList>
            <person name="Kono N."/>
            <person name="Arakawa K."/>
        </authorList>
    </citation>
    <scope>NUCLEOTIDE SEQUENCE [LARGE SCALE GENOMIC DNA]</scope>
</reference>
<name>A0AAV4N312_CAEEX</name>